<dbReference type="PANTHER" id="PTHR40422">
    <property type="entry name" value="TRANSLATION MACHINERY-ASSOCIATED PROTEIN 17"/>
    <property type="match status" value="1"/>
</dbReference>
<gene>
    <name evidence="2" type="ORF">Dda_9324</name>
</gene>
<organism evidence="2 3">
    <name type="scientific">Drechslerella dactyloides</name>
    <name type="common">Nematode-trapping fungus</name>
    <name type="synonym">Arthrobotrys dactyloides</name>
    <dbReference type="NCBI Taxonomy" id="74499"/>
    <lineage>
        <taxon>Eukaryota</taxon>
        <taxon>Fungi</taxon>
        <taxon>Dikarya</taxon>
        <taxon>Ascomycota</taxon>
        <taxon>Pezizomycotina</taxon>
        <taxon>Orbiliomycetes</taxon>
        <taxon>Orbiliales</taxon>
        <taxon>Orbiliaceae</taxon>
        <taxon>Drechslerella</taxon>
    </lineage>
</organism>
<evidence type="ECO:0000256" key="1">
    <source>
        <dbReference type="SAM" id="MobiDB-lite"/>
    </source>
</evidence>
<feature type="region of interest" description="Disordered" evidence="1">
    <location>
        <begin position="88"/>
        <end position="146"/>
    </location>
</feature>
<dbReference type="GO" id="GO:0070682">
    <property type="term" value="P:proteasome regulatory particle assembly"/>
    <property type="evidence" value="ECO:0007669"/>
    <property type="project" value="InterPro"/>
</dbReference>
<reference evidence="2" key="1">
    <citation type="submission" date="2023-01" db="EMBL/GenBank/DDBJ databases">
        <title>The chitinases involved in constricting ring structure development in the nematode-trapping fungus Drechslerella dactyloides.</title>
        <authorList>
            <person name="Wang R."/>
            <person name="Zhang L."/>
            <person name="Tang P."/>
            <person name="Li S."/>
            <person name="Liang L."/>
        </authorList>
    </citation>
    <scope>NUCLEOTIDE SEQUENCE</scope>
    <source>
        <strain evidence="2">YMF1.00031</strain>
    </source>
</reference>
<name>A0AAD6NF35_DREDA</name>
<dbReference type="InterPro" id="IPR038966">
    <property type="entry name" value="TMA17"/>
</dbReference>
<dbReference type="AlphaFoldDB" id="A0AAD6NF35"/>
<keyword evidence="3" id="KW-1185">Reference proteome</keyword>
<dbReference type="Proteomes" id="UP001221413">
    <property type="component" value="Unassembled WGS sequence"/>
</dbReference>
<comment type="caution">
    <text evidence="2">The sequence shown here is derived from an EMBL/GenBank/DDBJ whole genome shotgun (WGS) entry which is preliminary data.</text>
</comment>
<dbReference type="GO" id="GO:0030674">
    <property type="term" value="F:protein-macromolecule adaptor activity"/>
    <property type="evidence" value="ECO:0007669"/>
    <property type="project" value="TreeGrafter"/>
</dbReference>
<evidence type="ECO:0000313" key="3">
    <source>
        <dbReference type="Proteomes" id="UP001221413"/>
    </source>
</evidence>
<dbReference type="EMBL" id="JAQGDS010000017">
    <property type="protein sequence ID" value="KAJ6255865.1"/>
    <property type="molecule type" value="Genomic_DNA"/>
</dbReference>
<protein>
    <submittedName>
        <fullName evidence="2">Uncharacterized protein</fullName>
    </submittedName>
</protein>
<feature type="compositionally biased region" description="Low complexity" evidence="1">
    <location>
        <begin position="96"/>
        <end position="114"/>
    </location>
</feature>
<accession>A0AAD6NF35</accession>
<evidence type="ECO:0000313" key="2">
    <source>
        <dbReference type="EMBL" id="KAJ6255865.1"/>
    </source>
</evidence>
<proteinExistence type="predicted"/>
<dbReference type="PANTHER" id="PTHR40422:SF1">
    <property type="entry name" value="TRANSLATION MACHINERY-ASSOCIATED PROTEIN 17"/>
    <property type="match status" value="1"/>
</dbReference>
<sequence length="146" mass="15482">MSASAAPIPLDQFAQVLIELEVPQLHEESSRLELSIYHLERSNVTLAEYPDDEDCKEAIQYNVGVIEQQKQRVGLIRLELGRRGVNLEHAGSSDIAAPTATAATSGSEAQSGEASAGGGSQQPPAAPENESTTNGHVAEEEAGIYL</sequence>